<accession>A0AA87RCL7</accession>
<evidence type="ECO:0008006" key="4">
    <source>
        <dbReference type="Google" id="ProtNLM"/>
    </source>
</evidence>
<reference evidence="2 3" key="1">
    <citation type="submission" date="2019-07" db="EMBL/GenBank/DDBJ databases">
        <title>Whole genome shotgun sequence of Agrococcus baldri NBRC 103055.</title>
        <authorList>
            <person name="Hosoyama A."/>
            <person name="Uohara A."/>
            <person name="Ohji S."/>
            <person name="Ichikawa N."/>
        </authorList>
    </citation>
    <scope>NUCLEOTIDE SEQUENCE [LARGE SCALE GENOMIC DNA]</scope>
    <source>
        <strain evidence="2 3">NBRC 103055</strain>
    </source>
</reference>
<feature type="region of interest" description="Disordered" evidence="1">
    <location>
        <begin position="522"/>
        <end position="542"/>
    </location>
</feature>
<name>A0AA87RCL7_9MICO</name>
<protein>
    <recommendedName>
        <fullName evidence="4">Primosomal protein</fullName>
    </recommendedName>
</protein>
<evidence type="ECO:0000313" key="2">
    <source>
        <dbReference type="EMBL" id="GEK80376.1"/>
    </source>
</evidence>
<feature type="region of interest" description="Disordered" evidence="1">
    <location>
        <begin position="1"/>
        <end position="267"/>
    </location>
</feature>
<feature type="region of interest" description="Disordered" evidence="1">
    <location>
        <begin position="559"/>
        <end position="581"/>
    </location>
</feature>
<comment type="caution">
    <text evidence="2">The sequence shown here is derived from an EMBL/GenBank/DDBJ whole genome shotgun (WGS) entry which is preliminary data.</text>
</comment>
<feature type="compositionally biased region" description="Basic and acidic residues" evidence="1">
    <location>
        <begin position="226"/>
        <end position="235"/>
    </location>
</feature>
<evidence type="ECO:0000313" key="3">
    <source>
        <dbReference type="Proteomes" id="UP000321749"/>
    </source>
</evidence>
<gene>
    <name evidence="2" type="ORF">ABA31_17270</name>
</gene>
<feature type="compositionally biased region" description="Basic and acidic residues" evidence="1">
    <location>
        <begin position="1"/>
        <end position="219"/>
    </location>
</feature>
<feature type="compositionally biased region" description="Basic and acidic residues" evidence="1">
    <location>
        <begin position="243"/>
        <end position="267"/>
    </location>
</feature>
<feature type="compositionally biased region" description="Acidic residues" evidence="1">
    <location>
        <begin position="559"/>
        <end position="571"/>
    </location>
</feature>
<organism evidence="2 3">
    <name type="scientific">Agrococcus baldri</name>
    <dbReference type="NCBI Taxonomy" id="153730"/>
    <lineage>
        <taxon>Bacteria</taxon>
        <taxon>Bacillati</taxon>
        <taxon>Actinomycetota</taxon>
        <taxon>Actinomycetes</taxon>
        <taxon>Micrococcales</taxon>
        <taxon>Microbacteriaceae</taxon>
        <taxon>Agrococcus</taxon>
    </lineage>
</organism>
<proteinExistence type="predicted"/>
<dbReference type="AlphaFoldDB" id="A0AA87RCL7"/>
<sequence>MNDEADRSNSGRDDRRRNAGDAGRSHRDGDRRPQRDGERRFGDRDGRPQRDGRAGESDRKLRPGDRGYRPEGERRPSGDAERRPSRDGDRRFGDGRPARNGERRPQRDGDRRFGDRKPPRDGDRRPSRDGDRRPPRDGDRRPQRDGDRRFGDRKPPRDGERRPPRDGERRPPRDGERRPPRDGDRRPQRDGDRRFGDRKPPRDGDRRFDRDAKPQRDGQRPYGRGDQARRDDQRTRNQGPQRDAARPGRAYEHRGDGSGESFKQVRDDDFVAPELPEDIRAEDLDIGARAQLKTLTKDNAELVAKHMAMAAQLIDEQPELAHQHALTAARRAGRIGVVRETLAITAYQLGEFALALRELRTYRRITGRDDQLPLMADCERGLGRPEKALELARSVDASTLDTAVRVELAIVKSGARLDLGQKDAALEELRIPELRKDKAFEYSPALFASFAGVLEELGRDDEAEEWFALADRAVDALEAALAPGELESVGITTEALETEDGDEEGVPLEPTADDDAAATDADAIDAAAAAPEDVPLDVPASPAADDALFGDALFGDELIEPAADDDADADAGEAQRDGDAR</sequence>
<keyword evidence="3" id="KW-1185">Reference proteome</keyword>
<evidence type="ECO:0000256" key="1">
    <source>
        <dbReference type="SAM" id="MobiDB-lite"/>
    </source>
</evidence>
<dbReference type="Proteomes" id="UP000321749">
    <property type="component" value="Unassembled WGS sequence"/>
</dbReference>
<dbReference type="EMBL" id="BJUU01000009">
    <property type="protein sequence ID" value="GEK80376.1"/>
    <property type="molecule type" value="Genomic_DNA"/>
</dbReference>